<name>A0A1X6P1M5_PORUM</name>
<dbReference type="EMBL" id="KV918931">
    <property type="protein sequence ID" value="OSX74762.1"/>
    <property type="molecule type" value="Genomic_DNA"/>
</dbReference>
<feature type="region of interest" description="Disordered" evidence="1">
    <location>
        <begin position="1"/>
        <end position="36"/>
    </location>
</feature>
<protein>
    <submittedName>
        <fullName evidence="2">Uncharacterized protein</fullName>
    </submittedName>
</protein>
<evidence type="ECO:0000313" key="3">
    <source>
        <dbReference type="Proteomes" id="UP000218209"/>
    </source>
</evidence>
<dbReference type="Proteomes" id="UP000218209">
    <property type="component" value="Unassembled WGS sequence"/>
</dbReference>
<reference evidence="2 3" key="1">
    <citation type="submission" date="2017-03" db="EMBL/GenBank/DDBJ databases">
        <title>WGS assembly of Porphyra umbilicalis.</title>
        <authorList>
            <person name="Brawley S.H."/>
            <person name="Blouin N.A."/>
            <person name="Ficko-Blean E."/>
            <person name="Wheeler G.L."/>
            <person name="Lohr M."/>
            <person name="Goodson H.V."/>
            <person name="Jenkins J.W."/>
            <person name="Blaby-Haas C.E."/>
            <person name="Helliwell K.E."/>
            <person name="Chan C."/>
            <person name="Marriage T."/>
            <person name="Bhattacharya D."/>
            <person name="Klein A.S."/>
            <person name="Badis Y."/>
            <person name="Brodie J."/>
            <person name="Cao Y."/>
            <person name="Collen J."/>
            <person name="Dittami S.M."/>
            <person name="Gachon C.M."/>
            <person name="Green B.R."/>
            <person name="Karpowicz S."/>
            <person name="Kim J.W."/>
            <person name="Kudahl U."/>
            <person name="Lin S."/>
            <person name="Michel G."/>
            <person name="Mittag M."/>
            <person name="Olson B.J."/>
            <person name="Pangilinan J."/>
            <person name="Peng Y."/>
            <person name="Qiu H."/>
            <person name="Shu S."/>
            <person name="Singer J.T."/>
            <person name="Smith A.G."/>
            <person name="Sprecher B.N."/>
            <person name="Wagner V."/>
            <person name="Wang W."/>
            <person name="Wang Z.-Y."/>
            <person name="Yan J."/>
            <person name="Yarish C."/>
            <person name="Zoeuner-Riek S."/>
            <person name="Zhuang Y."/>
            <person name="Zou Y."/>
            <person name="Lindquist E.A."/>
            <person name="Grimwood J."/>
            <person name="Barry K."/>
            <person name="Rokhsar D.S."/>
            <person name="Schmutz J."/>
            <person name="Stiller J.W."/>
            <person name="Grossman A.R."/>
            <person name="Prochnik S.E."/>
        </authorList>
    </citation>
    <scope>NUCLEOTIDE SEQUENCE [LARGE SCALE GENOMIC DNA]</scope>
    <source>
        <strain evidence="2">4086291</strain>
    </source>
</reference>
<keyword evidence="3" id="KW-1185">Reference proteome</keyword>
<accession>A0A1X6P1M5</accession>
<sequence>MASVCSTNGRHAMVPSKTTSRRSMTARRKSSSAAATDSLCTIRAAAGVTPRSAINSGSASLRLSASTTTTRSP</sequence>
<dbReference type="AlphaFoldDB" id="A0A1X6P1M5"/>
<evidence type="ECO:0000313" key="2">
    <source>
        <dbReference type="EMBL" id="OSX74762.1"/>
    </source>
</evidence>
<gene>
    <name evidence="2" type="ORF">BU14_0268s0003</name>
</gene>
<feature type="region of interest" description="Disordered" evidence="1">
    <location>
        <begin position="51"/>
        <end position="73"/>
    </location>
</feature>
<organism evidence="2 3">
    <name type="scientific">Porphyra umbilicalis</name>
    <name type="common">Purple laver</name>
    <name type="synonym">Red alga</name>
    <dbReference type="NCBI Taxonomy" id="2786"/>
    <lineage>
        <taxon>Eukaryota</taxon>
        <taxon>Rhodophyta</taxon>
        <taxon>Bangiophyceae</taxon>
        <taxon>Bangiales</taxon>
        <taxon>Bangiaceae</taxon>
        <taxon>Porphyra</taxon>
    </lineage>
</organism>
<feature type="compositionally biased region" description="Low complexity" evidence="1">
    <location>
        <begin position="58"/>
        <end position="73"/>
    </location>
</feature>
<proteinExistence type="predicted"/>
<evidence type="ECO:0000256" key="1">
    <source>
        <dbReference type="SAM" id="MobiDB-lite"/>
    </source>
</evidence>